<feature type="transmembrane region" description="Helical" evidence="1">
    <location>
        <begin position="669"/>
        <end position="691"/>
    </location>
</feature>
<feature type="transmembrane region" description="Helical" evidence="1">
    <location>
        <begin position="778"/>
        <end position="798"/>
    </location>
</feature>
<feature type="transmembrane region" description="Helical" evidence="1">
    <location>
        <begin position="407"/>
        <end position="428"/>
    </location>
</feature>
<protein>
    <recommendedName>
        <fullName evidence="4">Peptide zinc metalloprotease protein</fullName>
    </recommendedName>
</protein>
<feature type="transmembrane region" description="Helical" evidence="1">
    <location>
        <begin position="566"/>
        <end position="584"/>
    </location>
</feature>
<reference evidence="2 3" key="1">
    <citation type="submission" date="2019-12" db="EMBL/GenBank/DDBJ databases">
        <title>WGS of CPCC 203550 I12A-02606.</title>
        <authorList>
            <person name="Jiang Z."/>
        </authorList>
    </citation>
    <scope>NUCLEOTIDE SEQUENCE [LARGE SCALE GENOMIC DNA]</scope>
    <source>
        <strain evidence="2 3">I12A-02606</strain>
    </source>
</reference>
<feature type="transmembrane region" description="Helical" evidence="1">
    <location>
        <begin position="351"/>
        <end position="372"/>
    </location>
</feature>
<feature type="transmembrane region" description="Helical" evidence="1">
    <location>
        <begin position="747"/>
        <end position="766"/>
    </location>
</feature>
<keyword evidence="1" id="KW-0472">Membrane</keyword>
<evidence type="ECO:0000256" key="1">
    <source>
        <dbReference type="SAM" id="Phobius"/>
    </source>
</evidence>
<feature type="transmembrane region" description="Helical" evidence="1">
    <location>
        <begin position="194"/>
        <end position="215"/>
    </location>
</feature>
<feature type="transmembrane region" description="Helical" evidence="1">
    <location>
        <begin position="627"/>
        <end position="657"/>
    </location>
</feature>
<proteinExistence type="predicted"/>
<dbReference type="Proteomes" id="UP000471126">
    <property type="component" value="Unassembled WGS sequence"/>
</dbReference>
<feature type="transmembrane region" description="Helical" evidence="1">
    <location>
        <begin position="227"/>
        <end position="246"/>
    </location>
</feature>
<name>A0A6P0GJK4_9ACTN</name>
<feature type="transmembrane region" description="Helical" evidence="1">
    <location>
        <begin position="151"/>
        <end position="173"/>
    </location>
</feature>
<evidence type="ECO:0000313" key="3">
    <source>
        <dbReference type="Proteomes" id="UP000471126"/>
    </source>
</evidence>
<feature type="transmembrane region" description="Helical" evidence="1">
    <location>
        <begin position="306"/>
        <end position="331"/>
    </location>
</feature>
<feature type="transmembrane region" description="Helical" evidence="1">
    <location>
        <begin position="589"/>
        <end position="607"/>
    </location>
</feature>
<gene>
    <name evidence="2" type="ORF">GCU54_16060</name>
</gene>
<dbReference type="AlphaFoldDB" id="A0A6P0GJK4"/>
<feature type="transmembrane region" description="Helical" evidence="1">
    <location>
        <begin position="282"/>
        <end position="299"/>
    </location>
</feature>
<organism evidence="2 3">
    <name type="scientific">Geodermatophilus normandii</name>
    <dbReference type="NCBI Taxonomy" id="1137989"/>
    <lineage>
        <taxon>Bacteria</taxon>
        <taxon>Bacillati</taxon>
        <taxon>Actinomycetota</taxon>
        <taxon>Actinomycetes</taxon>
        <taxon>Geodermatophilales</taxon>
        <taxon>Geodermatophilaceae</taxon>
        <taxon>Geodermatophilus</taxon>
    </lineage>
</organism>
<feature type="transmembrane region" description="Helical" evidence="1">
    <location>
        <begin position="258"/>
        <end position="276"/>
    </location>
</feature>
<accession>A0A6P0GJK4</accession>
<evidence type="ECO:0008006" key="4">
    <source>
        <dbReference type="Google" id="ProtNLM"/>
    </source>
</evidence>
<keyword evidence="1" id="KW-1133">Transmembrane helix</keyword>
<dbReference type="RefSeq" id="WP_163477601.1">
    <property type="nucleotide sequence ID" value="NZ_JAAGWE010000027.1"/>
</dbReference>
<evidence type="ECO:0000313" key="2">
    <source>
        <dbReference type="EMBL" id="NEM07513.1"/>
    </source>
</evidence>
<dbReference type="EMBL" id="JAAGWE010000027">
    <property type="protein sequence ID" value="NEM07513.1"/>
    <property type="molecule type" value="Genomic_DNA"/>
</dbReference>
<sequence>MTVVDKDVPAPSLEAGHPVYRLAAGTELLGEYQGSGYQEPKYLLSRADGQVMQLPLPLYRLAASLDGRDAGELAADLSAEFGQEVGADLVSSLIEEHLRPVGVIAPDDGALDHPDTAGLPVRSDPLLALRYRVGVLPAGVSWRVGGILRPFFFRPVWMAALAAFVVVLVLIVARGDLLGQALAGLDQLVHAPELLLLIYLLTIVAGTFHEFGHVTACRYGGARPGDMGIGLYIVWPAFYSTVTDAYRLSRAGRLRTDLGGVYFNTVFMTGLGLLYLDTGQPWLLVALLGMLGETLWQFLPSIRLDGYYVLADLVGVPDLFGYLGPALTGLLPGRPTHPKVRELRPWARRLIVTWVVLVVPTLLFYLVAFLVLLPRVLPVVWRAFLDYLATLDAALRSGDVVTSAVGVFQLFLLALPWVGAVLMTGLVGGQLRQLAVARWGWAWARPGAWAGVRRVAARTAVGCLAVALVWRVASVATSTPPSAAETRITSSAFGVLYVGRDAAPDPAAGEWAVREQLVAFASATKAFDRHGDVLTGGRELAVVSCVVLVGCLLTVAGTLHWRPWTVALPLASVAAMGPAVTVLAQVGPAVVGAAWTAVGATSLVLALRPPHGRHRRRRGSVPRPPWVMAGLGAVLVGVATAPLTAVPLAVGAVVVLVRVGRRPPRLRQWAGLVLGTCGLTALAASTAPALLGSPGVALPDGEREVLLLVGALLAAGALVLRRGDAVAAAGGGVAALAAVPMPGADAVLPLLIVSSAVLGALVVAALTRQPVSARPHPLLRAVLAVPVLVLVVVGALLLPAPAVDPPHRALAGGLTAPASPAGR</sequence>
<feature type="transmembrane region" description="Helical" evidence="1">
    <location>
        <begin position="540"/>
        <end position="560"/>
    </location>
</feature>
<comment type="caution">
    <text evidence="2">The sequence shown here is derived from an EMBL/GenBank/DDBJ whole genome shotgun (WGS) entry which is preliminary data.</text>
</comment>
<keyword evidence="1" id="KW-0812">Transmembrane</keyword>